<evidence type="ECO:0000313" key="3">
    <source>
        <dbReference type="Proteomes" id="UP001141259"/>
    </source>
</evidence>
<organism evidence="2 3">
    <name type="scientific">Umezawaea endophytica</name>
    <dbReference type="NCBI Taxonomy" id="1654476"/>
    <lineage>
        <taxon>Bacteria</taxon>
        <taxon>Bacillati</taxon>
        <taxon>Actinomycetota</taxon>
        <taxon>Actinomycetes</taxon>
        <taxon>Pseudonocardiales</taxon>
        <taxon>Pseudonocardiaceae</taxon>
        <taxon>Umezawaea</taxon>
    </lineage>
</organism>
<reference evidence="2" key="1">
    <citation type="submission" date="2022-08" db="EMBL/GenBank/DDBJ databases">
        <authorList>
            <person name="Tistechok S."/>
            <person name="Samborskyy M."/>
            <person name="Roman I."/>
        </authorList>
    </citation>
    <scope>NUCLEOTIDE SEQUENCE</scope>
    <source>
        <strain evidence="2">DSM 103496</strain>
    </source>
</reference>
<dbReference type="AlphaFoldDB" id="A0A9X2VLY5"/>
<feature type="region of interest" description="Disordered" evidence="1">
    <location>
        <begin position="1"/>
        <end position="57"/>
    </location>
</feature>
<sequence length="212" mass="22950">MARMESSADYRPADYRLADHHPADYRPADHSPDHSPDHRPAVQRLQEPPAPPPTDRIELVGERPLLVNQVETSAGDVVRPWTADTPVLQPTGPPNRSQAALRGGTGDVPVAVPPIVSRLVEGAPLAVATRPAVEAPVQRVEQVVRSSTVVQREEVPDVPPAAASPPAAAVPAAPAGEPEDLVKKLYDPLLRRLKAELWLDRERRGALTDVWN</sequence>
<feature type="compositionally biased region" description="Low complexity" evidence="1">
    <location>
        <begin position="164"/>
        <end position="175"/>
    </location>
</feature>
<evidence type="ECO:0000256" key="1">
    <source>
        <dbReference type="SAM" id="MobiDB-lite"/>
    </source>
</evidence>
<gene>
    <name evidence="2" type="ORF">NZH93_12220</name>
</gene>
<comment type="caution">
    <text evidence="2">The sequence shown here is derived from an EMBL/GenBank/DDBJ whole genome shotgun (WGS) entry which is preliminary data.</text>
</comment>
<dbReference type="EMBL" id="JANYMP010000004">
    <property type="protein sequence ID" value="MCS7477623.1"/>
    <property type="molecule type" value="Genomic_DNA"/>
</dbReference>
<protein>
    <submittedName>
        <fullName evidence="2">Uncharacterized protein</fullName>
    </submittedName>
</protein>
<evidence type="ECO:0000313" key="2">
    <source>
        <dbReference type="EMBL" id="MCS7477623.1"/>
    </source>
</evidence>
<proteinExistence type="predicted"/>
<feature type="region of interest" description="Disordered" evidence="1">
    <location>
        <begin position="77"/>
        <end position="105"/>
    </location>
</feature>
<dbReference type="RefSeq" id="WP_259623117.1">
    <property type="nucleotide sequence ID" value="NZ_JANYMP010000004.1"/>
</dbReference>
<dbReference type="Proteomes" id="UP001141259">
    <property type="component" value="Unassembled WGS sequence"/>
</dbReference>
<feature type="compositionally biased region" description="Basic and acidic residues" evidence="1">
    <location>
        <begin position="1"/>
        <end position="40"/>
    </location>
</feature>
<accession>A0A9X2VLY5</accession>
<name>A0A9X2VLY5_9PSEU</name>
<keyword evidence="3" id="KW-1185">Reference proteome</keyword>
<feature type="region of interest" description="Disordered" evidence="1">
    <location>
        <begin position="154"/>
        <end position="178"/>
    </location>
</feature>